<proteinExistence type="predicted"/>
<organism evidence="1">
    <name type="scientific">marine sediment metagenome</name>
    <dbReference type="NCBI Taxonomy" id="412755"/>
    <lineage>
        <taxon>unclassified sequences</taxon>
        <taxon>metagenomes</taxon>
        <taxon>ecological metagenomes</taxon>
    </lineage>
</organism>
<protein>
    <submittedName>
        <fullName evidence="1">Uncharacterized protein</fullName>
    </submittedName>
</protein>
<sequence length="66" mass="7859">MKRTKFPLRIGDYIYLDRKEYKNVRKKVGIGMFHTSEGILGFKIKIINKKIKKAILKLERYGKSKK</sequence>
<reference evidence="1" key="1">
    <citation type="journal article" date="2015" name="Nature">
        <title>Complex archaea that bridge the gap between prokaryotes and eukaryotes.</title>
        <authorList>
            <person name="Spang A."/>
            <person name="Saw J.H."/>
            <person name="Jorgensen S.L."/>
            <person name="Zaremba-Niedzwiedzka K."/>
            <person name="Martijn J."/>
            <person name="Lind A.E."/>
            <person name="van Eijk R."/>
            <person name="Schleper C."/>
            <person name="Guy L."/>
            <person name="Ettema T.J."/>
        </authorList>
    </citation>
    <scope>NUCLEOTIDE SEQUENCE</scope>
</reference>
<gene>
    <name evidence="1" type="ORF">LCGC14_1810590</name>
</gene>
<dbReference type="EMBL" id="LAZR01017579">
    <property type="protein sequence ID" value="KKL99826.1"/>
    <property type="molecule type" value="Genomic_DNA"/>
</dbReference>
<dbReference type="AlphaFoldDB" id="A0A0F9H9Z5"/>
<comment type="caution">
    <text evidence="1">The sequence shown here is derived from an EMBL/GenBank/DDBJ whole genome shotgun (WGS) entry which is preliminary data.</text>
</comment>
<evidence type="ECO:0000313" key="1">
    <source>
        <dbReference type="EMBL" id="KKL99826.1"/>
    </source>
</evidence>
<name>A0A0F9H9Z5_9ZZZZ</name>
<accession>A0A0F9H9Z5</accession>